<dbReference type="EMBL" id="CP061800">
    <property type="protein sequence ID" value="QTA90679.1"/>
    <property type="molecule type" value="Genomic_DNA"/>
</dbReference>
<dbReference type="KEGG" id="dmm:dnm_067410"/>
<keyword evidence="1" id="KW-1133">Transmembrane helix</keyword>
<sequence length="190" mass="21575">MDFKTHLEKSWNLTLKFIVPLIFMTLVMVTVSCLTFGILAPVTMAGYMHGILLMVREGREPKIQDVFSQMELFLPLLGFEVIVVIATIIGFWMLVLPGILIVLAVSFGCLYMMPLMTDRKLNLTDAVKESISMSLRENITDHVIVVVLFLGISWVGSFVVIGWLFTQPLATILVLSVYEERMSRIQRQYP</sequence>
<protein>
    <submittedName>
        <fullName evidence="2">Uncharacterized protein</fullName>
    </submittedName>
</protein>
<accession>A0A975BRT1</accession>
<feature type="transmembrane region" description="Helical" evidence="1">
    <location>
        <begin position="72"/>
        <end position="93"/>
    </location>
</feature>
<dbReference type="Proteomes" id="UP000663722">
    <property type="component" value="Chromosome"/>
</dbReference>
<dbReference type="AlphaFoldDB" id="A0A975BRT1"/>
<evidence type="ECO:0000313" key="2">
    <source>
        <dbReference type="EMBL" id="QTA90679.1"/>
    </source>
</evidence>
<proteinExistence type="predicted"/>
<keyword evidence="1" id="KW-0472">Membrane</keyword>
<evidence type="ECO:0000256" key="1">
    <source>
        <dbReference type="SAM" id="Phobius"/>
    </source>
</evidence>
<gene>
    <name evidence="2" type="ORF">dnm_067410</name>
</gene>
<organism evidence="2 3">
    <name type="scientific">Desulfonema magnum</name>
    <dbReference type="NCBI Taxonomy" id="45655"/>
    <lineage>
        <taxon>Bacteria</taxon>
        <taxon>Pseudomonadati</taxon>
        <taxon>Thermodesulfobacteriota</taxon>
        <taxon>Desulfobacteria</taxon>
        <taxon>Desulfobacterales</taxon>
        <taxon>Desulfococcaceae</taxon>
        <taxon>Desulfonema</taxon>
    </lineage>
</organism>
<dbReference type="PROSITE" id="PS51257">
    <property type="entry name" value="PROKAR_LIPOPROTEIN"/>
    <property type="match status" value="1"/>
</dbReference>
<dbReference type="RefSeq" id="WP_207678770.1">
    <property type="nucleotide sequence ID" value="NZ_CP061800.1"/>
</dbReference>
<feature type="transmembrane region" description="Helical" evidence="1">
    <location>
        <begin position="138"/>
        <end position="155"/>
    </location>
</feature>
<keyword evidence="3" id="KW-1185">Reference proteome</keyword>
<name>A0A975BRT1_9BACT</name>
<reference evidence="2" key="1">
    <citation type="journal article" date="2021" name="Microb. Physiol.">
        <title>Proteogenomic Insights into the Physiology of Marine, Sulfate-Reducing, Filamentous Desulfonema limicola and Desulfonema magnum.</title>
        <authorList>
            <person name="Schnaars V."/>
            <person name="Wohlbrand L."/>
            <person name="Scheve S."/>
            <person name="Hinrichs C."/>
            <person name="Reinhardt R."/>
            <person name="Rabus R."/>
        </authorList>
    </citation>
    <scope>NUCLEOTIDE SEQUENCE</scope>
    <source>
        <strain evidence="2">4be13</strain>
    </source>
</reference>
<keyword evidence="1" id="KW-0812">Transmembrane</keyword>
<feature type="transmembrane region" description="Helical" evidence="1">
    <location>
        <begin position="20"/>
        <end position="52"/>
    </location>
</feature>
<evidence type="ECO:0000313" key="3">
    <source>
        <dbReference type="Proteomes" id="UP000663722"/>
    </source>
</evidence>